<evidence type="ECO:0000256" key="5">
    <source>
        <dbReference type="ARBA" id="ARBA00022989"/>
    </source>
</evidence>
<dbReference type="EMBL" id="DTMQ01000038">
    <property type="protein sequence ID" value="HGE99529.1"/>
    <property type="molecule type" value="Genomic_DNA"/>
</dbReference>
<evidence type="ECO:0000256" key="8">
    <source>
        <dbReference type="SAM" id="Phobius"/>
    </source>
</evidence>
<feature type="transmembrane region" description="Helical" evidence="8">
    <location>
        <begin position="12"/>
        <end position="36"/>
    </location>
</feature>
<evidence type="ECO:0000256" key="7">
    <source>
        <dbReference type="RuleBase" id="RU003879"/>
    </source>
</evidence>
<dbReference type="PANTHER" id="PTHR30558">
    <property type="entry name" value="EXBD MEMBRANE COMPONENT OF PMF-DRIVEN MACROMOLECULE IMPORT SYSTEM"/>
    <property type="match status" value="1"/>
</dbReference>
<dbReference type="Gene3D" id="3.30.420.270">
    <property type="match status" value="1"/>
</dbReference>
<keyword evidence="3" id="KW-1003">Cell membrane</keyword>
<accession>A0A7C3UVD2</accession>
<evidence type="ECO:0000256" key="2">
    <source>
        <dbReference type="ARBA" id="ARBA00005811"/>
    </source>
</evidence>
<evidence type="ECO:0000256" key="3">
    <source>
        <dbReference type="ARBA" id="ARBA00022475"/>
    </source>
</evidence>
<evidence type="ECO:0000313" key="9">
    <source>
        <dbReference type="EMBL" id="HGE99529.1"/>
    </source>
</evidence>
<organism evidence="9">
    <name type="scientific">candidate division WOR-3 bacterium</name>
    <dbReference type="NCBI Taxonomy" id="2052148"/>
    <lineage>
        <taxon>Bacteria</taxon>
        <taxon>Bacteria division WOR-3</taxon>
    </lineage>
</organism>
<keyword evidence="5 8" id="KW-1133">Transmembrane helix</keyword>
<reference evidence="9" key="1">
    <citation type="journal article" date="2020" name="mSystems">
        <title>Genome- and Community-Level Interaction Insights into Carbon Utilization and Element Cycling Functions of Hydrothermarchaeota in Hydrothermal Sediment.</title>
        <authorList>
            <person name="Zhou Z."/>
            <person name="Liu Y."/>
            <person name="Xu W."/>
            <person name="Pan J."/>
            <person name="Luo Z.H."/>
            <person name="Li M."/>
        </authorList>
    </citation>
    <scope>NUCLEOTIDE SEQUENCE [LARGE SCALE GENOMIC DNA]</scope>
    <source>
        <strain evidence="9">SpSt-906</strain>
    </source>
</reference>
<dbReference type="GO" id="GO:0015031">
    <property type="term" value="P:protein transport"/>
    <property type="evidence" value="ECO:0007669"/>
    <property type="project" value="UniProtKB-KW"/>
</dbReference>
<dbReference type="AlphaFoldDB" id="A0A7C3UVD2"/>
<keyword evidence="4 7" id="KW-0812">Transmembrane</keyword>
<comment type="subcellular location">
    <subcellularLocation>
        <location evidence="1">Cell membrane</location>
        <topology evidence="1">Single-pass membrane protein</topology>
    </subcellularLocation>
    <subcellularLocation>
        <location evidence="7">Cell membrane</location>
        <topology evidence="7">Single-pass type II membrane protein</topology>
    </subcellularLocation>
</comment>
<dbReference type="PANTHER" id="PTHR30558:SF3">
    <property type="entry name" value="BIOPOLYMER TRANSPORT PROTEIN EXBD-RELATED"/>
    <property type="match status" value="1"/>
</dbReference>
<comment type="similarity">
    <text evidence="2 7">Belongs to the ExbD/TolR family.</text>
</comment>
<keyword evidence="7" id="KW-0813">Transport</keyword>
<evidence type="ECO:0000256" key="6">
    <source>
        <dbReference type="ARBA" id="ARBA00023136"/>
    </source>
</evidence>
<evidence type="ECO:0000256" key="4">
    <source>
        <dbReference type="ARBA" id="ARBA00022692"/>
    </source>
</evidence>
<proteinExistence type="inferred from homology"/>
<dbReference type="GO" id="GO:0022857">
    <property type="term" value="F:transmembrane transporter activity"/>
    <property type="evidence" value="ECO:0007669"/>
    <property type="project" value="InterPro"/>
</dbReference>
<dbReference type="Pfam" id="PF02472">
    <property type="entry name" value="ExbD"/>
    <property type="match status" value="1"/>
</dbReference>
<sequence>MLLRREEERKGPSIPTASLGDIAFLLIIFFMVTSIFSREKGLKIVLPPKGEQVKLKSENILTVLVNPYGEVSIAGERITLKELRERVRAALEKNPELVVALKVSRNAPYKTMIDAFDELKAAKAERISLAPVKEE</sequence>
<keyword evidence="7" id="KW-0653">Protein transport</keyword>
<protein>
    <submittedName>
        <fullName evidence="9">Biopolymer transporter ExbD</fullName>
    </submittedName>
</protein>
<evidence type="ECO:0000256" key="1">
    <source>
        <dbReference type="ARBA" id="ARBA00004162"/>
    </source>
</evidence>
<keyword evidence="6 8" id="KW-0472">Membrane</keyword>
<dbReference type="InterPro" id="IPR003400">
    <property type="entry name" value="ExbD"/>
</dbReference>
<name>A0A7C3UVD2_UNCW3</name>
<gene>
    <name evidence="9" type="ORF">ENX07_05615</name>
</gene>
<comment type="caution">
    <text evidence="9">The sequence shown here is derived from an EMBL/GenBank/DDBJ whole genome shotgun (WGS) entry which is preliminary data.</text>
</comment>
<dbReference type="GO" id="GO:0005886">
    <property type="term" value="C:plasma membrane"/>
    <property type="evidence" value="ECO:0007669"/>
    <property type="project" value="UniProtKB-SubCell"/>
</dbReference>